<dbReference type="AlphaFoldDB" id="X1KZ53"/>
<proteinExistence type="predicted"/>
<organism evidence="1">
    <name type="scientific">marine sediment metagenome</name>
    <dbReference type="NCBI Taxonomy" id="412755"/>
    <lineage>
        <taxon>unclassified sequences</taxon>
        <taxon>metagenomes</taxon>
        <taxon>ecological metagenomes</taxon>
    </lineage>
</organism>
<sequence>PIDLGKFKVFVSKDFYQASCGIEGFLRQGYFQYQGEFRVK</sequence>
<comment type="caution">
    <text evidence="1">The sequence shown here is derived from an EMBL/GenBank/DDBJ whole genome shotgun (WGS) entry which is preliminary data.</text>
</comment>
<accession>X1KZ53</accession>
<gene>
    <name evidence="1" type="ORF">S03H2_63744</name>
</gene>
<name>X1KZ53_9ZZZZ</name>
<evidence type="ECO:0000313" key="1">
    <source>
        <dbReference type="EMBL" id="GAH87238.1"/>
    </source>
</evidence>
<reference evidence="1" key="1">
    <citation type="journal article" date="2014" name="Front. Microbiol.">
        <title>High frequency of phylogenetically diverse reductive dehalogenase-homologous genes in deep subseafloor sedimentary metagenomes.</title>
        <authorList>
            <person name="Kawai M."/>
            <person name="Futagami T."/>
            <person name="Toyoda A."/>
            <person name="Takaki Y."/>
            <person name="Nishi S."/>
            <person name="Hori S."/>
            <person name="Arai W."/>
            <person name="Tsubouchi T."/>
            <person name="Morono Y."/>
            <person name="Uchiyama I."/>
            <person name="Ito T."/>
            <person name="Fujiyama A."/>
            <person name="Inagaki F."/>
            <person name="Takami H."/>
        </authorList>
    </citation>
    <scope>NUCLEOTIDE SEQUENCE</scope>
    <source>
        <strain evidence="1">Expedition CK06-06</strain>
    </source>
</reference>
<protein>
    <submittedName>
        <fullName evidence="1">Uncharacterized protein</fullName>
    </submittedName>
</protein>
<dbReference type="EMBL" id="BARU01041332">
    <property type="protein sequence ID" value="GAH87238.1"/>
    <property type="molecule type" value="Genomic_DNA"/>
</dbReference>
<feature type="non-terminal residue" evidence="1">
    <location>
        <position position="1"/>
    </location>
</feature>